<keyword evidence="7" id="KW-0966">Cell projection</keyword>
<dbReference type="PANTHER" id="PTHR32071">
    <property type="entry name" value="TRANSCRIPTIONAL REGULATORY PROTEIN"/>
    <property type="match status" value="1"/>
</dbReference>
<dbReference type="Pfam" id="PF00158">
    <property type="entry name" value="Sigma54_activat"/>
    <property type="match status" value="1"/>
</dbReference>
<evidence type="ECO:0000256" key="1">
    <source>
        <dbReference type="ARBA" id="ARBA00022741"/>
    </source>
</evidence>
<dbReference type="InterPro" id="IPR027417">
    <property type="entry name" value="P-loop_NTPase"/>
</dbReference>
<keyword evidence="1" id="KW-0547">Nucleotide-binding</keyword>
<dbReference type="Pfam" id="PF06490">
    <property type="entry name" value="FleQ"/>
    <property type="match status" value="1"/>
</dbReference>
<dbReference type="EMBL" id="UOFO01000043">
    <property type="protein sequence ID" value="VAW84387.1"/>
    <property type="molecule type" value="Genomic_DNA"/>
</dbReference>
<dbReference type="InterPro" id="IPR058031">
    <property type="entry name" value="AAA_lid_NorR"/>
</dbReference>
<evidence type="ECO:0000259" key="6">
    <source>
        <dbReference type="PROSITE" id="PS50045"/>
    </source>
</evidence>
<protein>
    <submittedName>
        <fullName evidence="7">Flagellar regulatory protein FleQ</fullName>
    </submittedName>
</protein>
<dbReference type="CDD" id="cd00009">
    <property type="entry name" value="AAA"/>
    <property type="match status" value="1"/>
</dbReference>
<dbReference type="InterPro" id="IPR002078">
    <property type="entry name" value="Sigma_54_int"/>
</dbReference>
<dbReference type="PROSITE" id="PS00688">
    <property type="entry name" value="SIGMA54_INTERACT_3"/>
    <property type="match status" value="1"/>
</dbReference>
<dbReference type="InterPro" id="IPR011006">
    <property type="entry name" value="CheY-like_superfamily"/>
</dbReference>
<dbReference type="SMART" id="SM00382">
    <property type="entry name" value="AAA"/>
    <property type="match status" value="1"/>
</dbReference>
<keyword evidence="2" id="KW-0067">ATP-binding</keyword>
<dbReference type="InterPro" id="IPR002197">
    <property type="entry name" value="HTH_Fis"/>
</dbReference>
<dbReference type="Gene3D" id="3.40.50.300">
    <property type="entry name" value="P-loop containing nucleotide triphosphate hydrolases"/>
    <property type="match status" value="1"/>
</dbReference>
<dbReference type="SUPFAM" id="SSF46689">
    <property type="entry name" value="Homeodomain-like"/>
    <property type="match status" value="1"/>
</dbReference>
<dbReference type="Gene3D" id="1.10.10.60">
    <property type="entry name" value="Homeodomain-like"/>
    <property type="match status" value="1"/>
</dbReference>
<dbReference type="InterPro" id="IPR010518">
    <property type="entry name" value="FleQ"/>
</dbReference>
<dbReference type="PROSITE" id="PS50045">
    <property type="entry name" value="SIGMA54_INTERACT_4"/>
    <property type="match status" value="1"/>
</dbReference>
<reference evidence="7" key="1">
    <citation type="submission" date="2018-06" db="EMBL/GenBank/DDBJ databases">
        <authorList>
            <person name="Zhirakovskaya E."/>
        </authorList>
    </citation>
    <scope>NUCLEOTIDE SEQUENCE</scope>
</reference>
<dbReference type="SUPFAM" id="SSF52172">
    <property type="entry name" value="CheY-like"/>
    <property type="match status" value="1"/>
</dbReference>
<dbReference type="InterPro" id="IPR025944">
    <property type="entry name" value="Sigma_54_int_dom_CS"/>
</dbReference>
<keyword evidence="7" id="KW-0282">Flagellum</keyword>
<keyword evidence="7" id="KW-0969">Cilium</keyword>
<evidence type="ECO:0000256" key="4">
    <source>
        <dbReference type="ARBA" id="ARBA00023125"/>
    </source>
</evidence>
<sequence length="485" mass="54424">MIAPSIVVIDSSEVRREQIKAVLDFIDSGSVELYNCSNWQACLENPEKIQAVLLGECSSVTQLCSIYNEIKLADDRVPILLLIEAEQRESYPELLQKGALAYLDWPITYRQLTSGLQQAQLYRTHSDKPGMDDSQRSPELFRSLVGNSRSIAAVRTLIQQVANTDANVLILGESGTGKEVVARNVHYYSRRRDKPFVPINCGAIPADLLESELFGHEKGAFTGAISTRRGRFELAEGGTLFLDEIGDMSMHMQVKLLRVLQERTFERVGGNNTIVADVRIVAATHRKLEEEIEKGRFREDLFYRLNVFPIEMPPLRERADDIPLLINELILRLEHEKRGSTRLKAEAVMALTHYHWPGNVRELANLMERMVIIYPFGVVGAADLPTKFQVGFEGGSELPPVPASSLAVLSVPTPPEYSSGARLPREGLDLKEYLSQLEYDLIKQALDDSGGIVAHAARRLKLRRTTLVEKLRKYGLQRNDESAES</sequence>
<organism evidence="7">
    <name type="scientific">hydrothermal vent metagenome</name>
    <dbReference type="NCBI Taxonomy" id="652676"/>
    <lineage>
        <taxon>unclassified sequences</taxon>
        <taxon>metagenomes</taxon>
        <taxon>ecological metagenomes</taxon>
    </lineage>
</organism>
<dbReference type="PANTHER" id="PTHR32071:SF117">
    <property type="entry name" value="PTS-DEPENDENT DIHYDROXYACETONE KINASE OPERON REGULATORY PROTEIN-RELATED"/>
    <property type="match status" value="1"/>
</dbReference>
<dbReference type="InterPro" id="IPR025943">
    <property type="entry name" value="Sigma_54_int_dom_ATP-bd_2"/>
</dbReference>
<dbReference type="FunFam" id="3.40.50.300:FF:000006">
    <property type="entry name" value="DNA-binding transcriptional regulator NtrC"/>
    <property type="match status" value="1"/>
</dbReference>
<dbReference type="Gene3D" id="3.40.50.2300">
    <property type="match status" value="1"/>
</dbReference>
<dbReference type="AlphaFoldDB" id="A0A3B0ZA84"/>
<gene>
    <name evidence="7" type="ORF">MNBD_GAMMA16-499</name>
</gene>
<evidence type="ECO:0000256" key="2">
    <source>
        <dbReference type="ARBA" id="ARBA00022840"/>
    </source>
</evidence>
<feature type="domain" description="Sigma-54 factor interaction" evidence="6">
    <location>
        <begin position="144"/>
        <end position="372"/>
    </location>
</feature>
<dbReference type="PRINTS" id="PR01590">
    <property type="entry name" value="HTHFIS"/>
</dbReference>
<keyword evidence="5" id="KW-0804">Transcription</keyword>
<dbReference type="InterPro" id="IPR003593">
    <property type="entry name" value="AAA+_ATPase"/>
</dbReference>
<dbReference type="InterPro" id="IPR025662">
    <property type="entry name" value="Sigma_54_int_dom_ATP-bd_1"/>
</dbReference>
<dbReference type="GO" id="GO:0043565">
    <property type="term" value="F:sequence-specific DNA binding"/>
    <property type="evidence" value="ECO:0007669"/>
    <property type="project" value="InterPro"/>
</dbReference>
<evidence type="ECO:0000256" key="5">
    <source>
        <dbReference type="ARBA" id="ARBA00023163"/>
    </source>
</evidence>
<dbReference type="Pfam" id="PF02954">
    <property type="entry name" value="HTH_8"/>
    <property type="match status" value="1"/>
</dbReference>
<dbReference type="GO" id="GO:0006355">
    <property type="term" value="P:regulation of DNA-templated transcription"/>
    <property type="evidence" value="ECO:0007669"/>
    <property type="project" value="InterPro"/>
</dbReference>
<dbReference type="SUPFAM" id="SSF52540">
    <property type="entry name" value="P-loop containing nucleoside triphosphate hydrolases"/>
    <property type="match status" value="1"/>
</dbReference>
<dbReference type="Pfam" id="PF25601">
    <property type="entry name" value="AAA_lid_14"/>
    <property type="match status" value="1"/>
</dbReference>
<evidence type="ECO:0000313" key="7">
    <source>
        <dbReference type="EMBL" id="VAW84387.1"/>
    </source>
</evidence>
<dbReference type="InterPro" id="IPR009057">
    <property type="entry name" value="Homeodomain-like_sf"/>
</dbReference>
<proteinExistence type="predicted"/>
<evidence type="ECO:0000256" key="3">
    <source>
        <dbReference type="ARBA" id="ARBA00023015"/>
    </source>
</evidence>
<dbReference type="PROSITE" id="PS00676">
    <property type="entry name" value="SIGMA54_INTERACT_2"/>
    <property type="match status" value="1"/>
</dbReference>
<name>A0A3B0ZA84_9ZZZZ</name>
<accession>A0A3B0ZA84</accession>
<dbReference type="GO" id="GO:0005524">
    <property type="term" value="F:ATP binding"/>
    <property type="evidence" value="ECO:0007669"/>
    <property type="project" value="UniProtKB-KW"/>
</dbReference>
<keyword evidence="3" id="KW-0805">Transcription regulation</keyword>
<dbReference type="Gene3D" id="1.10.8.60">
    <property type="match status" value="1"/>
</dbReference>
<dbReference type="PROSITE" id="PS00675">
    <property type="entry name" value="SIGMA54_INTERACT_1"/>
    <property type="match status" value="1"/>
</dbReference>
<keyword evidence="4" id="KW-0238">DNA-binding</keyword>